<dbReference type="InterPro" id="IPR000182">
    <property type="entry name" value="GNAT_dom"/>
</dbReference>
<comment type="function">
    <text evidence="4">Catalyzes the transfer of acetyl from acetyl-CoA to desacetylmycothiol (Cys-GlcN-Ins) to form mycothiol.</text>
</comment>
<dbReference type="GO" id="GO:0010125">
    <property type="term" value="P:mycothiol biosynthetic process"/>
    <property type="evidence" value="ECO:0007669"/>
    <property type="project" value="UniProtKB-UniRule"/>
</dbReference>
<dbReference type="InterPro" id="IPR016181">
    <property type="entry name" value="Acyl_CoA_acyltransferase"/>
</dbReference>
<reference evidence="6 7" key="1">
    <citation type="submission" date="2015-02" db="EMBL/GenBank/DDBJ databases">
        <authorList>
            <person name="Ju K.-S."/>
            <person name="Doroghazi J.R."/>
            <person name="Metcalf W."/>
        </authorList>
    </citation>
    <scope>NUCLEOTIDE SEQUENCE [LARGE SCALE GENOMIC DNA]</scope>
    <source>
        <strain evidence="6 7">NRRL B-16140</strain>
    </source>
</reference>
<accession>A0A0F0HC22</accession>
<dbReference type="EMBL" id="JYJG01000004">
    <property type="protein sequence ID" value="KJK53070.1"/>
    <property type="molecule type" value="Genomic_DNA"/>
</dbReference>
<dbReference type="Pfam" id="PF13508">
    <property type="entry name" value="Acetyltransf_7"/>
    <property type="match status" value="1"/>
</dbReference>
<dbReference type="PROSITE" id="PS51186">
    <property type="entry name" value="GNAT"/>
    <property type="match status" value="2"/>
</dbReference>
<comment type="similarity">
    <text evidence="4">Belongs to the acetyltransferase family. MshD subfamily.</text>
</comment>
<feature type="binding site" evidence="4">
    <location>
        <position position="218"/>
    </location>
    <ligand>
        <name>1D-myo-inositol 2-(L-cysteinylamino)-2-deoxy-alpha-D-glucopyranoside</name>
        <dbReference type="ChEBI" id="CHEBI:58887"/>
    </ligand>
</feature>
<dbReference type="Pfam" id="PF00583">
    <property type="entry name" value="Acetyltransf_1"/>
    <property type="match status" value="1"/>
</dbReference>
<dbReference type="SUPFAM" id="SSF55729">
    <property type="entry name" value="Acyl-CoA N-acyltransferases (Nat)"/>
    <property type="match status" value="1"/>
</dbReference>
<dbReference type="PATRIC" id="fig|68170.10.peg.3510"/>
<evidence type="ECO:0000256" key="3">
    <source>
        <dbReference type="ARBA" id="ARBA00023315"/>
    </source>
</evidence>
<evidence type="ECO:0000256" key="1">
    <source>
        <dbReference type="ARBA" id="ARBA00022679"/>
    </source>
</evidence>
<dbReference type="Gene3D" id="3.40.630.30">
    <property type="match status" value="1"/>
</dbReference>
<dbReference type="NCBIfam" id="TIGR03448">
    <property type="entry name" value="mycothiol_MshD"/>
    <property type="match status" value="1"/>
</dbReference>
<feature type="binding site" evidence="4">
    <location>
        <position position="264"/>
    </location>
    <ligand>
        <name>1D-myo-inositol 2-(L-cysteinylamino)-2-deoxy-alpha-D-glucopyranoside</name>
        <dbReference type="ChEBI" id="CHEBI:58887"/>
    </ligand>
</feature>
<comment type="caution">
    <text evidence="6">The sequence shown here is derived from an EMBL/GenBank/DDBJ whole genome shotgun (WGS) entry which is preliminary data.</text>
</comment>
<dbReference type="EC" id="2.3.1.189" evidence="4"/>
<dbReference type="RefSeq" id="WP_045309541.1">
    <property type="nucleotide sequence ID" value="NZ_JYJG01000004.1"/>
</dbReference>
<feature type="binding site" evidence="4">
    <location>
        <begin position="237"/>
        <end position="243"/>
    </location>
    <ligand>
        <name>acetyl-CoA</name>
        <dbReference type="ChEBI" id="CHEBI:57288"/>
        <label>2</label>
    </ligand>
</feature>
<name>A0A0F0HC22_LENAE</name>
<evidence type="ECO:0000313" key="7">
    <source>
        <dbReference type="Proteomes" id="UP000033393"/>
    </source>
</evidence>
<feature type="domain" description="N-acetyltransferase" evidence="5">
    <location>
        <begin position="5"/>
        <end position="139"/>
    </location>
</feature>
<organism evidence="6 7">
    <name type="scientific">Lentzea aerocolonigenes</name>
    <name type="common">Lechevalieria aerocolonigenes</name>
    <name type="synonym">Saccharothrix aerocolonigenes</name>
    <dbReference type="NCBI Taxonomy" id="68170"/>
    <lineage>
        <taxon>Bacteria</taxon>
        <taxon>Bacillati</taxon>
        <taxon>Actinomycetota</taxon>
        <taxon>Actinomycetes</taxon>
        <taxon>Pseudonocardiales</taxon>
        <taxon>Pseudonocardiaceae</taxon>
        <taxon>Lentzea</taxon>
    </lineage>
</organism>
<gene>
    <name evidence="4" type="primary">mshD</name>
    <name evidence="6" type="ORF">UK23_01735</name>
</gene>
<dbReference type="HAMAP" id="MF_01698">
    <property type="entry name" value="MshD"/>
    <property type="match status" value="1"/>
</dbReference>
<dbReference type="Proteomes" id="UP000033393">
    <property type="component" value="Unassembled WGS sequence"/>
</dbReference>
<feature type="binding site" evidence="4">
    <location>
        <begin position="230"/>
        <end position="232"/>
    </location>
    <ligand>
        <name>acetyl-CoA</name>
        <dbReference type="ChEBI" id="CHEBI:57288"/>
        <label>2</label>
    </ligand>
</feature>
<dbReference type="PANTHER" id="PTHR43617:SF31">
    <property type="entry name" value="MYCOTHIOL ACETYLTRANSFERASE"/>
    <property type="match status" value="1"/>
</dbReference>
<dbReference type="GO" id="GO:0008999">
    <property type="term" value="F:protein-N-terminal-alanine acetyltransferase activity"/>
    <property type="evidence" value="ECO:0007669"/>
    <property type="project" value="TreeGrafter"/>
</dbReference>
<dbReference type="PANTHER" id="PTHR43617">
    <property type="entry name" value="L-AMINO ACID N-ACETYLTRANSFERASE"/>
    <property type="match status" value="1"/>
</dbReference>
<proteinExistence type="inferred from homology"/>
<feature type="domain" description="N-acetyltransferase" evidence="5">
    <location>
        <begin position="151"/>
        <end position="292"/>
    </location>
</feature>
<keyword evidence="2 4" id="KW-0677">Repeat</keyword>
<sequence>MAQLSWYDELTTDQAAEVRGLLAAAESTDGVAPVGEAVRLRMRPGAHGSKHLLAHLNGELAGYAHVDMLGDSGGHKVAEFAVHPKYRHQGVGEALVKALPLQDSLRVWAHGGHPDAEKLAEKLGFRKVRELLRMRLRVESELPEPKIPEGITIRPFVPGKDEAAVVYVNHRAFDWHPEQGSMSIEDVRAKEEEDWFDQKGFLLAFNADERLVGFHWTKVHTPDLGEVYVVGVDPDSQGGGLGKALTLVGLRHLREQGVKEVMLYVESDNAAAVSVYTKLGFTLWDADVQYAR</sequence>
<evidence type="ECO:0000313" key="6">
    <source>
        <dbReference type="EMBL" id="KJK53070.1"/>
    </source>
</evidence>
<dbReference type="InterPro" id="IPR050276">
    <property type="entry name" value="MshD_Acetyltransferase"/>
</dbReference>
<dbReference type="InterPro" id="IPR017813">
    <property type="entry name" value="Mycothiol_AcTrfase"/>
</dbReference>
<dbReference type="AlphaFoldDB" id="A0A0F0HC22"/>
<dbReference type="PIRSF" id="PIRSF021524">
    <property type="entry name" value="MSH_acetyltransferase"/>
    <property type="match status" value="1"/>
</dbReference>
<comment type="subunit">
    <text evidence="4">Monomer.</text>
</comment>
<protein>
    <recommendedName>
        <fullName evidence="4">Mycothiol acetyltransferase</fullName>
        <shortName evidence="4">MSH acetyltransferase</shortName>
        <ecNumber evidence="4">2.3.1.189</ecNumber>
    </recommendedName>
    <alternativeName>
        <fullName evidence="4">Mycothiol synthase</fullName>
    </alternativeName>
</protein>
<dbReference type="CDD" id="cd04301">
    <property type="entry name" value="NAT_SF"/>
    <property type="match status" value="2"/>
</dbReference>
<dbReference type="eggNOG" id="COG0456">
    <property type="taxonomic scope" value="Bacteria"/>
</dbReference>
<dbReference type="GO" id="GO:0035447">
    <property type="term" value="F:mycothiol synthase activity"/>
    <property type="evidence" value="ECO:0007669"/>
    <property type="project" value="UniProtKB-UniRule"/>
</dbReference>
<keyword evidence="3 4" id="KW-0012">Acyltransferase</keyword>
<keyword evidence="1 4" id="KW-0808">Transferase</keyword>
<feature type="binding site" evidence="4">
    <location>
        <position position="178"/>
    </location>
    <ligand>
        <name>1D-myo-inositol 2-(L-cysteinylamino)-2-deoxy-alpha-D-glucopyranoside</name>
        <dbReference type="ChEBI" id="CHEBI:58887"/>
    </ligand>
</feature>
<evidence type="ECO:0000259" key="5">
    <source>
        <dbReference type="PROSITE" id="PS51186"/>
    </source>
</evidence>
<dbReference type="OrthoDB" id="3208058at2"/>
<keyword evidence="7" id="KW-1185">Reference proteome</keyword>
<evidence type="ECO:0000256" key="4">
    <source>
        <dbReference type="HAMAP-Rule" id="MF_01698"/>
    </source>
</evidence>
<comment type="catalytic activity">
    <reaction evidence="4">
        <text>1D-myo-inositol 2-(L-cysteinylamino)-2-deoxy-alpha-D-glucopyranoside + acetyl-CoA = mycothiol + CoA + H(+)</text>
        <dbReference type="Rhea" id="RHEA:26172"/>
        <dbReference type="ChEBI" id="CHEBI:15378"/>
        <dbReference type="ChEBI" id="CHEBI:16768"/>
        <dbReference type="ChEBI" id="CHEBI:57287"/>
        <dbReference type="ChEBI" id="CHEBI:57288"/>
        <dbReference type="ChEBI" id="CHEBI:58887"/>
        <dbReference type="EC" id="2.3.1.189"/>
    </reaction>
</comment>
<feature type="binding site" evidence="4">
    <location>
        <position position="226"/>
    </location>
    <ligand>
        <name>1D-myo-inositol 2-(L-cysteinylamino)-2-deoxy-alpha-D-glucopyranoside</name>
        <dbReference type="ChEBI" id="CHEBI:58887"/>
    </ligand>
</feature>
<evidence type="ECO:0000256" key="2">
    <source>
        <dbReference type="ARBA" id="ARBA00022737"/>
    </source>
</evidence>
<dbReference type="STRING" id="68170.GCA_000974445_09150"/>
<comment type="caution">
    <text evidence="4">Lacks conserved residue(s) required for the propagation of feature annotation.</text>
</comment>
<feature type="binding site" evidence="4">
    <location>
        <position position="36"/>
    </location>
    <ligand>
        <name>1D-myo-inositol 2-(L-cysteinylamino)-2-deoxy-alpha-D-glucopyranoside</name>
        <dbReference type="ChEBI" id="CHEBI:58887"/>
    </ligand>
</feature>